<feature type="chain" id="PRO_5043685126" description="Osteopetrosis-associated transmembrane protein 1" evidence="1">
    <location>
        <begin position="27"/>
        <end position="238"/>
    </location>
</feature>
<proteinExistence type="predicted"/>
<dbReference type="InterPro" id="IPR019172">
    <property type="entry name" value="Osteopetrosis-assoc_TM_1"/>
</dbReference>
<sequence>MAVNIIFVLFFPCLFMGSIQLQVVHGTLDTPIENLFIYPQNISAEYLIMSENCTKAFEKFSKTVINFTNCYMNYAHPIHVCMNCGKPHAAFVAAYQNLKNQSEKCQSYFFSSDQLGIVDVVYKNGNDLWEKGYCQNCYEHFDETKRFFEASNALVLCLETTNSMNISRKLWSEYDCAVSFDLTIGFPNILTALTIGSTPLMFYLLAKNVSRLEDVKLVRPKRKITVVTSPPPLEELEA</sequence>
<dbReference type="GO" id="GO:0005829">
    <property type="term" value="C:cytosol"/>
    <property type="evidence" value="ECO:0007669"/>
    <property type="project" value="TreeGrafter"/>
</dbReference>
<keyword evidence="3" id="KW-1185">Reference proteome</keyword>
<comment type="caution">
    <text evidence="2">The sequence shown here is derived from an EMBL/GenBank/DDBJ whole genome shotgun (WGS) entry which is preliminary data.</text>
</comment>
<accession>A0AAV2BPQ1</accession>
<feature type="signal peptide" evidence="1">
    <location>
        <begin position="1"/>
        <end position="26"/>
    </location>
</feature>
<dbReference type="Proteomes" id="UP001497382">
    <property type="component" value="Unassembled WGS sequence"/>
</dbReference>
<dbReference type="PANTHER" id="PTHR15644">
    <property type="entry name" value="OSTEOPETROSIS ASSOCIATED TRANSMEMBRANE PROTEIN 1"/>
    <property type="match status" value="1"/>
</dbReference>
<name>A0AAV2BPQ1_9ARAC</name>
<gene>
    <name evidence="2" type="ORF">LARSCL_LOCUS20300</name>
</gene>
<evidence type="ECO:0008006" key="4">
    <source>
        <dbReference type="Google" id="ProtNLM"/>
    </source>
</evidence>
<dbReference type="EMBL" id="CAXIEN010000424">
    <property type="protein sequence ID" value="CAL1297409.1"/>
    <property type="molecule type" value="Genomic_DNA"/>
</dbReference>
<keyword evidence="1" id="KW-0732">Signal</keyword>
<protein>
    <recommendedName>
        <fullName evidence="4">Osteopetrosis-associated transmembrane protein 1</fullName>
    </recommendedName>
</protein>
<dbReference type="AlphaFoldDB" id="A0AAV2BPQ1"/>
<evidence type="ECO:0000313" key="3">
    <source>
        <dbReference type="Proteomes" id="UP001497382"/>
    </source>
</evidence>
<evidence type="ECO:0000313" key="2">
    <source>
        <dbReference type="EMBL" id="CAL1297409.1"/>
    </source>
</evidence>
<reference evidence="2 3" key="1">
    <citation type="submission" date="2024-04" db="EMBL/GenBank/DDBJ databases">
        <authorList>
            <person name="Rising A."/>
            <person name="Reimegard J."/>
            <person name="Sonavane S."/>
            <person name="Akerstrom W."/>
            <person name="Nylinder S."/>
            <person name="Hedman E."/>
            <person name="Kallberg Y."/>
        </authorList>
    </citation>
    <scope>NUCLEOTIDE SEQUENCE [LARGE SCALE GENOMIC DNA]</scope>
</reference>
<organism evidence="2 3">
    <name type="scientific">Larinioides sclopetarius</name>
    <dbReference type="NCBI Taxonomy" id="280406"/>
    <lineage>
        <taxon>Eukaryota</taxon>
        <taxon>Metazoa</taxon>
        <taxon>Ecdysozoa</taxon>
        <taxon>Arthropoda</taxon>
        <taxon>Chelicerata</taxon>
        <taxon>Arachnida</taxon>
        <taxon>Araneae</taxon>
        <taxon>Araneomorphae</taxon>
        <taxon>Entelegynae</taxon>
        <taxon>Araneoidea</taxon>
        <taxon>Araneidae</taxon>
        <taxon>Larinioides</taxon>
    </lineage>
</organism>
<dbReference type="PANTHER" id="PTHR15644:SF2">
    <property type="entry name" value="OSTEOPETROSIS-ASSOCIATED TRANSMEMBRANE PROTEIN 1"/>
    <property type="match status" value="1"/>
</dbReference>
<dbReference type="Pfam" id="PF09777">
    <property type="entry name" value="OSTMP1"/>
    <property type="match status" value="1"/>
</dbReference>
<evidence type="ECO:0000256" key="1">
    <source>
        <dbReference type="SAM" id="SignalP"/>
    </source>
</evidence>